<dbReference type="InterPro" id="IPR047618">
    <property type="entry name" value="QOR-like"/>
</dbReference>
<organism evidence="4 5">
    <name type="scientific">Candidatus Jidaibacter acanthamoebae</name>
    <dbReference type="NCBI Taxonomy" id="86105"/>
    <lineage>
        <taxon>Bacteria</taxon>
        <taxon>Pseudomonadati</taxon>
        <taxon>Pseudomonadota</taxon>
        <taxon>Alphaproteobacteria</taxon>
        <taxon>Rickettsiales</taxon>
        <taxon>Candidatus Midichloriaceae</taxon>
        <taxon>Candidatus Jidaibacter</taxon>
    </lineage>
</organism>
<dbReference type="InterPro" id="IPR013154">
    <property type="entry name" value="ADH-like_N"/>
</dbReference>
<dbReference type="PANTHER" id="PTHR48106">
    <property type="entry name" value="QUINONE OXIDOREDUCTASE PIG3-RELATED"/>
    <property type="match status" value="1"/>
</dbReference>
<dbReference type="PATRIC" id="fig|86105.3.peg.693"/>
<accession>A0A0C1MZU6</accession>
<evidence type="ECO:0000256" key="2">
    <source>
        <dbReference type="ARBA" id="ARBA00023002"/>
    </source>
</evidence>
<dbReference type="InterPro" id="IPR013149">
    <property type="entry name" value="ADH-like_C"/>
</dbReference>
<keyword evidence="1" id="KW-0521">NADP</keyword>
<dbReference type="EMBL" id="JSWE01000092">
    <property type="protein sequence ID" value="KIE05601.1"/>
    <property type="molecule type" value="Genomic_DNA"/>
</dbReference>
<dbReference type="RefSeq" id="WP_039455856.1">
    <property type="nucleotide sequence ID" value="NZ_JSWE01000092.1"/>
</dbReference>
<evidence type="ECO:0000313" key="4">
    <source>
        <dbReference type="EMBL" id="KIE05601.1"/>
    </source>
</evidence>
<dbReference type="InterPro" id="IPR020843">
    <property type="entry name" value="ER"/>
</dbReference>
<dbReference type="Gene3D" id="3.90.180.10">
    <property type="entry name" value="Medium-chain alcohol dehydrogenases, catalytic domain"/>
    <property type="match status" value="1"/>
</dbReference>
<dbReference type="Pfam" id="PF08240">
    <property type="entry name" value="ADH_N"/>
    <property type="match status" value="1"/>
</dbReference>
<keyword evidence="2" id="KW-0560">Oxidoreductase</keyword>
<dbReference type="InterPro" id="IPR011032">
    <property type="entry name" value="GroES-like_sf"/>
</dbReference>
<dbReference type="Gene3D" id="3.40.50.720">
    <property type="entry name" value="NAD(P)-binding Rossmann-like Domain"/>
    <property type="match status" value="1"/>
</dbReference>
<comment type="caution">
    <text evidence="4">The sequence shown here is derived from an EMBL/GenBank/DDBJ whole genome shotgun (WGS) entry which is preliminary data.</text>
</comment>
<dbReference type="Pfam" id="PF00107">
    <property type="entry name" value="ADH_zinc_N"/>
    <property type="match status" value="1"/>
</dbReference>
<name>A0A0C1MZU6_9RICK</name>
<evidence type="ECO:0000313" key="5">
    <source>
        <dbReference type="Proteomes" id="UP000031258"/>
    </source>
</evidence>
<dbReference type="GO" id="GO:0005829">
    <property type="term" value="C:cytosol"/>
    <property type="evidence" value="ECO:0007669"/>
    <property type="project" value="TreeGrafter"/>
</dbReference>
<feature type="domain" description="Enoyl reductase (ER)" evidence="3">
    <location>
        <begin position="11"/>
        <end position="319"/>
    </location>
</feature>
<dbReference type="PANTHER" id="PTHR48106:SF13">
    <property type="entry name" value="QUINONE OXIDOREDUCTASE-RELATED"/>
    <property type="match status" value="1"/>
</dbReference>
<dbReference type="GO" id="GO:0003960">
    <property type="term" value="F:quinone reductase (NADPH) activity"/>
    <property type="evidence" value="ECO:0007669"/>
    <property type="project" value="InterPro"/>
</dbReference>
<dbReference type="GO" id="GO:0035925">
    <property type="term" value="F:mRNA 3'-UTR AU-rich region binding"/>
    <property type="evidence" value="ECO:0007669"/>
    <property type="project" value="TreeGrafter"/>
</dbReference>
<evidence type="ECO:0000259" key="3">
    <source>
        <dbReference type="SMART" id="SM00829"/>
    </source>
</evidence>
<protein>
    <submittedName>
        <fullName evidence="4">Quinone oxidoreductase</fullName>
    </submittedName>
</protein>
<dbReference type="SUPFAM" id="SSF50129">
    <property type="entry name" value="GroES-like"/>
    <property type="match status" value="1"/>
</dbReference>
<dbReference type="SMART" id="SM00829">
    <property type="entry name" value="PKS_ER"/>
    <property type="match status" value="1"/>
</dbReference>
<proteinExistence type="predicted"/>
<dbReference type="OrthoDB" id="9805883at2"/>
<gene>
    <name evidence="4" type="primary">qor_2</name>
    <name evidence="4" type="ORF">NF27_DP01450</name>
</gene>
<dbReference type="GO" id="GO:0070402">
    <property type="term" value="F:NADPH binding"/>
    <property type="evidence" value="ECO:0007669"/>
    <property type="project" value="TreeGrafter"/>
</dbReference>
<dbReference type="SUPFAM" id="SSF51735">
    <property type="entry name" value="NAD(P)-binding Rossmann-fold domains"/>
    <property type="match status" value="1"/>
</dbReference>
<keyword evidence="5" id="KW-1185">Reference proteome</keyword>
<dbReference type="Proteomes" id="UP000031258">
    <property type="component" value="Unassembled WGS sequence"/>
</dbReference>
<dbReference type="InterPro" id="IPR036291">
    <property type="entry name" value="NAD(P)-bd_dom_sf"/>
</dbReference>
<sequence>MGKFVYFDQVGAPEVLRIGEREEGEPLDNEVLLKHTAIGVNFIDVQTRRGSYNSTDPICGIEACGVIKKLGKKVEGFEIGQRVAYATVKSGAYSEFRCIDSKYLVAVPDHISDEIVAASLVKGLTAHYLIRRVFLVREGVAVLIHSAAGGVGQILSAWCRHLGALVIGSVGSEEKKQIALKSCHYVVNHKTPDWEKEVVKFTKNIGVNAVYDAIGKDTFYKSLDCLMIGGIMVYYGHASGFVEPLDLELLKKKSLFLTCPTLFDYKANKMELILSAEEVFEMITSKVLNINIAARFPLSQAAEAHKLLESGASSGSIILIP</sequence>
<evidence type="ECO:0000256" key="1">
    <source>
        <dbReference type="ARBA" id="ARBA00022857"/>
    </source>
</evidence>
<dbReference type="AlphaFoldDB" id="A0A0C1MZU6"/>
<dbReference type="CDD" id="cd05286">
    <property type="entry name" value="QOR2"/>
    <property type="match status" value="1"/>
</dbReference>
<reference evidence="4 5" key="1">
    <citation type="submission" date="2014-11" db="EMBL/GenBank/DDBJ databases">
        <title>A Rickettsiales Symbiont of Amoebae With Ancient Features.</title>
        <authorList>
            <person name="Schulz F."/>
            <person name="Martijn J."/>
            <person name="Wascher F."/>
            <person name="Kostanjsek R."/>
            <person name="Ettema T.J."/>
            <person name="Horn M."/>
        </authorList>
    </citation>
    <scope>NUCLEOTIDE SEQUENCE [LARGE SCALE GENOMIC DNA]</scope>
    <source>
        <strain evidence="4 5">UWC36</strain>
    </source>
</reference>
<dbReference type="STRING" id="86105.NF27_DP01450"/>